<dbReference type="PANTHER" id="PTHR48438">
    <property type="entry name" value="ALPHA-(1,3)-FUCOSYLTRANSFERASE C-RELATED"/>
    <property type="match status" value="1"/>
</dbReference>
<evidence type="ECO:0000256" key="2">
    <source>
        <dbReference type="ARBA" id="ARBA00004922"/>
    </source>
</evidence>
<dbReference type="Gene3D" id="3.40.50.11660">
    <property type="entry name" value="Glycosyl transferase family 10, C-terminal domain"/>
    <property type="match status" value="1"/>
</dbReference>
<protein>
    <recommendedName>
        <fullName evidence="12">Fucosyltransferase</fullName>
        <ecNumber evidence="12">2.4.1.-</ecNumber>
    </recommendedName>
</protein>
<dbReference type="PANTHER" id="PTHR48438:SF1">
    <property type="entry name" value="ALPHA-(1,3)-FUCOSYLTRANSFERASE C-RELATED"/>
    <property type="match status" value="1"/>
</dbReference>
<proteinExistence type="inferred from homology"/>
<keyword evidence="4 12" id="KW-0328">Glycosyltransferase</keyword>
<feature type="domain" description="Fucosyltransferase N-terminal" evidence="14">
    <location>
        <begin position="44"/>
        <end position="152"/>
    </location>
</feature>
<evidence type="ECO:0000259" key="14">
    <source>
        <dbReference type="Pfam" id="PF17039"/>
    </source>
</evidence>
<evidence type="ECO:0000256" key="9">
    <source>
        <dbReference type="ARBA" id="ARBA00023034"/>
    </source>
</evidence>
<evidence type="ECO:0000256" key="11">
    <source>
        <dbReference type="ARBA" id="ARBA00023180"/>
    </source>
</evidence>
<feature type="transmembrane region" description="Helical" evidence="12">
    <location>
        <begin position="7"/>
        <end position="24"/>
    </location>
</feature>
<comment type="similarity">
    <text evidence="3 12">Belongs to the glycosyltransferase 10 family.</text>
</comment>
<sequence>MARLTKYLKLLFHVTILVLINYFIKNQKQIRIEKKIERYIPDIKHILMWTKLPSVDEEGQRYFISHNCHHINCYFTSNRSFFVDLRYFDAIVFNVQDVSSQSSDLPEVRSIVQKYIFAANDSSDNYPICNPVYDNYFNWTWTYKPDSSIPYKFISVYNQHQEELGNNILWDKFETIPVTKQFKSSLSSKSAAAAIYLDKCVTSSKRELFLNKLKICLATYNLTVDVFGPCGTMKCGRTSLKSCYYRIRTTYYFYLALEDSIADDYITQSVLFGYNNLAVPVVLGGVKYNKYLPPYSYVDAKLLGEKLTAKLIYEAIQNKTKYYEFFNWRNHYTIKESTVLDACSVCQFLNNEGWLKTGTVYTTFREWWNPNYVERCHRFGPTAKLQF</sequence>
<keyword evidence="5 12" id="KW-0808">Transferase</keyword>
<dbReference type="UniPathway" id="UPA00378"/>
<gene>
    <name evidence="15" type="ORF">SFRICE_001245</name>
</gene>
<feature type="domain" description="Fucosyltransferase C-terminal" evidence="13">
    <location>
        <begin position="187"/>
        <end position="354"/>
    </location>
</feature>
<evidence type="ECO:0000259" key="13">
    <source>
        <dbReference type="Pfam" id="PF00852"/>
    </source>
</evidence>
<dbReference type="GO" id="GO:0008417">
    <property type="term" value="F:fucosyltransferase activity"/>
    <property type="evidence" value="ECO:0007669"/>
    <property type="project" value="InterPro"/>
</dbReference>
<organism evidence="15">
    <name type="scientific">Spodoptera frugiperda</name>
    <name type="common">Fall armyworm</name>
    <dbReference type="NCBI Taxonomy" id="7108"/>
    <lineage>
        <taxon>Eukaryota</taxon>
        <taxon>Metazoa</taxon>
        <taxon>Ecdysozoa</taxon>
        <taxon>Arthropoda</taxon>
        <taxon>Hexapoda</taxon>
        <taxon>Insecta</taxon>
        <taxon>Pterygota</taxon>
        <taxon>Neoptera</taxon>
        <taxon>Endopterygota</taxon>
        <taxon>Lepidoptera</taxon>
        <taxon>Glossata</taxon>
        <taxon>Ditrysia</taxon>
        <taxon>Noctuoidea</taxon>
        <taxon>Noctuidae</taxon>
        <taxon>Amphipyrinae</taxon>
        <taxon>Spodoptera</taxon>
    </lineage>
</organism>
<comment type="subcellular location">
    <subcellularLocation>
        <location evidence="1 12">Golgi apparatus</location>
        <location evidence="1 12">Golgi stack membrane</location>
        <topology evidence="1 12">Single-pass type II membrane protein</topology>
    </subcellularLocation>
</comment>
<dbReference type="EC" id="2.4.1.-" evidence="12"/>
<dbReference type="SUPFAM" id="SSF53756">
    <property type="entry name" value="UDP-Glycosyltransferase/glycogen phosphorylase"/>
    <property type="match status" value="1"/>
</dbReference>
<dbReference type="InterPro" id="IPR055270">
    <property type="entry name" value="Glyco_tran_10_C"/>
</dbReference>
<keyword evidence="11" id="KW-0325">Glycoprotein</keyword>
<evidence type="ECO:0000256" key="4">
    <source>
        <dbReference type="ARBA" id="ARBA00022676"/>
    </source>
</evidence>
<evidence type="ECO:0000256" key="1">
    <source>
        <dbReference type="ARBA" id="ARBA00004447"/>
    </source>
</evidence>
<keyword evidence="7" id="KW-0735">Signal-anchor</keyword>
<dbReference type="GO" id="GO:0032580">
    <property type="term" value="C:Golgi cisterna membrane"/>
    <property type="evidence" value="ECO:0007669"/>
    <property type="project" value="UniProtKB-SubCell"/>
</dbReference>
<keyword evidence="6 12" id="KW-0812">Transmembrane</keyword>
<dbReference type="InterPro" id="IPR031481">
    <property type="entry name" value="Glyco_tran_10_N"/>
</dbReference>
<evidence type="ECO:0000256" key="6">
    <source>
        <dbReference type="ARBA" id="ARBA00022692"/>
    </source>
</evidence>
<keyword evidence="9 12" id="KW-0333">Golgi apparatus</keyword>
<name>A0A2H1V6K5_SPOFR</name>
<evidence type="ECO:0000256" key="3">
    <source>
        <dbReference type="ARBA" id="ARBA00008919"/>
    </source>
</evidence>
<evidence type="ECO:0000313" key="15">
    <source>
        <dbReference type="EMBL" id="SOQ36485.1"/>
    </source>
</evidence>
<evidence type="ECO:0000256" key="8">
    <source>
        <dbReference type="ARBA" id="ARBA00022989"/>
    </source>
</evidence>
<keyword evidence="8 12" id="KW-1133">Transmembrane helix</keyword>
<comment type="pathway">
    <text evidence="2">Protein modification; protein glycosylation.</text>
</comment>
<evidence type="ECO:0000256" key="10">
    <source>
        <dbReference type="ARBA" id="ARBA00023136"/>
    </source>
</evidence>
<dbReference type="Pfam" id="PF17039">
    <property type="entry name" value="Glyco_tran_10_N"/>
    <property type="match status" value="1"/>
</dbReference>
<accession>A0A2H1V6K5</accession>
<evidence type="ECO:0000256" key="12">
    <source>
        <dbReference type="RuleBase" id="RU003832"/>
    </source>
</evidence>
<dbReference type="InterPro" id="IPR038577">
    <property type="entry name" value="GT10-like_C_sf"/>
</dbReference>
<dbReference type="EMBL" id="ODYU01000952">
    <property type="protein sequence ID" value="SOQ36485.1"/>
    <property type="molecule type" value="Genomic_DNA"/>
</dbReference>
<keyword evidence="10 12" id="KW-0472">Membrane</keyword>
<dbReference type="AlphaFoldDB" id="A0A2H1V6K5"/>
<dbReference type="Pfam" id="PF00852">
    <property type="entry name" value="Glyco_transf_10"/>
    <property type="match status" value="1"/>
</dbReference>
<reference evidence="15" key="1">
    <citation type="submission" date="2016-07" db="EMBL/GenBank/DDBJ databases">
        <authorList>
            <person name="Bretaudeau A."/>
        </authorList>
    </citation>
    <scope>NUCLEOTIDE SEQUENCE</scope>
    <source>
        <strain evidence="15">Rice</strain>
        <tissue evidence="15">Whole body</tissue>
    </source>
</reference>
<evidence type="ECO:0000256" key="7">
    <source>
        <dbReference type="ARBA" id="ARBA00022968"/>
    </source>
</evidence>
<dbReference type="InterPro" id="IPR001503">
    <property type="entry name" value="Glyco_trans_10"/>
</dbReference>
<evidence type="ECO:0000256" key="5">
    <source>
        <dbReference type="ARBA" id="ARBA00022679"/>
    </source>
</evidence>